<accession>A0AAN7T7N6</accession>
<reference evidence="2 3" key="1">
    <citation type="submission" date="2023-08" db="EMBL/GenBank/DDBJ databases">
        <title>Black Yeasts Isolated from many extreme environments.</title>
        <authorList>
            <person name="Coleine C."/>
            <person name="Stajich J.E."/>
            <person name="Selbmann L."/>
        </authorList>
    </citation>
    <scope>NUCLEOTIDE SEQUENCE [LARGE SCALE GENOMIC DNA]</scope>
    <source>
        <strain evidence="2 3">CCFEE 5910</strain>
    </source>
</reference>
<evidence type="ECO:0000313" key="2">
    <source>
        <dbReference type="EMBL" id="KAK5088917.1"/>
    </source>
</evidence>
<comment type="caution">
    <text evidence="2">The sequence shown here is derived from an EMBL/GenBank/DDBJ whole genome shotgun (WGS) entry which is preliminary data.</text>
</comment>
<gene>
    <name evidence="2" type="ORF">LTR05_003140</name>
</gene>
<feature type="region of interest" description="Disordered" evidence="1">
    <location>
        <begin position="205"/>
        <end position="241"/>
    </location>
</feature>
<name>A0AAN7T7N6_9EURO</name>
<proteinExistence type="predicted"/>
<dbReference type="AlphaFoldDB" id="A0AAN7T7N6"/>
<organism evidence="2 3">
    <name type="scientific">Lithohypha guttulata</name>
    <dbReference type="NCBI Taxonomy" id="1690604"/>
    <lineage>
        <taxon>Eukaryota</taxon>
        <taxon>Fungi</taxon>
        <taxon>Dikarya</taxon>
        <taxon>Ascomycota</taxon>
        <taxon>Pezizomycotina</taxon>
        <taxon>Eurotiomycetes</taxon>
        <taxon>Chaetothyriomycetidae</taxon>
        <taxon>Chaetothyriales</taxon>
        <taxon>Trichomeriaceae</taxon>
        <taxon>Lithohypha</taxon>
    </lineage>
</organism>
<evidence type="ECO:0000256" key="1">
    <source>
        <dbReference type="SAM" id="MobiDB-lite"/>
    </source>
</evidence>
<dbReference type="Proteomes" id="UP001309876">
    <property type="component" value="Unassembled WGS sequence"/>
</dbReference>
<feature type="region of interest" description="Disordered" evidence="1">
    <location>
        <begin position="1"/>
        <end position="48"/>
    </location>
</feature>
<feature type="compositionally biased region" description="Polar residues" evidence="1">
    <location>
        <begin position="7"/>
        <end position="20"/>
    </location>
</feature>
<keyword evidence="3" id="KW-1185">Reference proteome</keyword>
<sequence>MGRDTVSVVSNGDPSASTYATPEDAPPTYELATSDRNTIYTPPASEASYSTRASIPLGAESQSLGNDRHVSLSGRQELVPAGSSEVRVQGEPQIPIRPPFAPGKHYERHETSQPIHGTFTLHDSLDLSTTSGSIGISIDVMPGPYPATLKLKSTSGSINVTDKQYDVAQSRWGSRQNSSCGPRGPGPLSFLFGWARQRQDEVRTIEQPPIPSSDDPRKQAGQDGFPLPQQQDPEVEQVPRGARVIHTTIETSSGSVNAQLAQKPG</sequence>
<evidence type="ECO:0000313" key="3">
    <source>
        <dbReference type="Proteomes" id="UP001309876"/>
    </source>
</evidence>
<dbReference type="EMBL" id="JAVRRJ010000002">
    <property type="protein sequence ID" value="KAK5088917.1"/>
    <property type="molecule type" value="Genomic_DNA"/>
</dbReference>
<protein>
    <submittedName>
        <fullName evidence="2">Uncharacterized protein</fullName>
    </submittedName>
</protein>
<feature type="compositionally biased region" description="Low complexity" evidence="1">
    <location>
        <begin position="226"/>
        <end position="239"/>
    </location>
</feature>